<dbReference type="Gene3D" id="3.40.50.300">
    <property type="entry name" value="P-loop containing nucleotide triphosphate hydrolases"/>
    <property type="match status" value="1"/>
</dbReference>
<sequence length="352" mass="38074">MSNALNSIRQAATQAGLQTTTTTIAEVDLGLTGDQIQMPDGSTIVPPAVMGRPIHELVCDLIDWEHPARSRFVRLVGPPGTGKSRIARAIAHHAWTVRQNKPVQTRHGQPFYGLVELSPGPSSDELFFRYEFVPDPADATRINLVESTFVEAMRNGWMVVIDEVNVARDVALLSINATLDGRLTLHLPATGETVIAQPGFAVLLTYNPGLVGQSDLPEAWYSRFPASIEVRSNWAALAQQRPTHERLVKAAKKLDDRRVSGSMSGNQLAWSPQYREIDGLADMIDRVGDQIAVALFVSDLLERSTTGQEIGPAEVDAVCGLLDDADLSHLKVDPAQFGAVKTVGGYPAALAG</sequence>
<dbReference type="InterPro" id="IPR027417">
    <property type="entry name" value="P-loop_NTPase"/>
</dbReference>
<gene>
    <name evidence="2" type="ORF">UFOPK3609_00094</name>
</gene>
<name>A0A6J7G0B2_9ZZZZ</name>
<dbReference type="InterPro" id="IPR011704">
    <property type="entry name" value="ATPase_dyneun-rel_AAA"/>
</dbReference>
<evidence type="ECO:0000313" key="2">
    <source>
        <dbReference type="EMBL" id="CAB4897393.1"/>
    </source>
</evidence>
<evidence type="ECO:0000259" key="1">
    <source>
        <dbReference type="Pfam" id="PF07728"/>
    </source>
</evidence>
<dbReference type="AlphaFoldDB" id="A0A6J7G0B2"/>
<organism evidence="2">
    <name type="scientific">freshwater metagenome</name>
    <dbReference type="NCBI Taxonomy" id="449393"/>
    <lineage>
        <taxon>unclassified sequences</taxon>
        <taxon>metagenomes</taxon>
        <taxon>ecological metagenomes</taxon>
    </lineage>
</organism>
<dbReference type="GO" id="GO:0016887">
    <property type="term" value="F:ATP hydrolysis activity"/>
    <property type="evidence" value="ECO:0007669"/>
    <property type="project" value="InterPro"/>
</dbReference>
<dbReference type="EMBL" id="CAFBMQ010000002">
    <property type="protein sequence ID" value="CAB4897393.1"/>
    <property type="molecule type" value="Genomic_DNA"/>
</dbReference>
<proteinExistence type="predicted"/>
<reference evidence="2" key="1">
    <citation type="submission" date="2020-05" db="EMBL/GenBank/DDBJ databases">
        <authorList>
            <person name="Chiriac C."/>
            <person name="Salcher M."/>
            <person name="Ghai R."/>
            <person name="Kavagutti S V."/>
        </authorList>
    </citation>
    <scope>NUCLEOTIDE SEQUENCE</scope>
</reference>
<feature type="domain" description="ATPase dynein-related AAA" evidence="1">
    <location>
        <begin position="75"/>
        <end position="224"/>
    </location>
</feature>
<dbReference type="Pfam" id="PF07728">
    <property type="entry name" value="AAA_5"/>
    <property type="match status" value="1"/>
</dbReference>
<dbReference type="SUPFAM" id="SSF52540">
    <property type="entry name" value="P-loop containing nucleoside triphosphate hydrolases"/>
    <property type="match status" value="1"/>
</dbReference>
<accession>A0A6J7G0B2</accession>
<dbReference type="GO" id="GO:0005524">
    <property type="term" value="F:ATP binding"/>
    <property type="evidence" value="ECO:0007669"/>
    <property type="project" value="InterPro"/>
</dbReference>
<protein>
    <submittedName>
        <fullName evidence="2">Unannotated protein</fullName>
    </submittedName>
</protein>